<dbReference type="Proteomes" id="UP000037962">
    <property type="component" value="Unassembled WGS sequence"/>
</dbReference>
<protein>
    <submittedName>
        <fullName evidence="1">Uncharacterized protein</fullName>
    </submittedName>
</protein>
<evidence type="ECO:0000313" key="1">
    <source>
        <dbReference type="EMBL" id="KPG11265.1"/>
    </source>
</evidence>
<accession>A0A7V8LPV0</accession>
<gene>
    <name evidence="1" type="ORF">AN908_12885</name>
    <name evidence="2" type="ORF">AN912_11085</name>
</gene>
<dbReference type="EMBL" id="LJFS01000011">
    <property type="protein sequence ID" value="KPG34293.1"/>
    <property type="molecule type" value="Genomic_DNA"/>
</dbReference>
<keyword evidence="4" id="KW-1185">Reference proteome</keyword>
<evidence type="ECO:0000313" key="3">
    <source>
        <dbReference type="Proteomes" id="UP000037843"/>
    </source>
</evidence>
<evidence type="ECO:0000313" key="4">
    <source>
        <dbReference type="Proteomes" id="UP000037962"/>
    </source>
</evidence>
<dbReference type="RefSeq" id="WP_043077353.1">
    <property type="nucleotide sequence ID" value="NZ_CP011530.1"/>
</dbReference>
<sequence length="102" mass="11876">MNRPDTHAADELDDRPEFSLRDLYRVLLIHAGYLEQQVRFTVVGDGRRAFSKAELRRELARFDGMRNIVLAVVRDKYPGAGIPEHVRRQWDSVVSEGERRAR</sequence>
<evidence type="ECO:0000313" key="2">
    <source>
        <dbReference type="EMBL" id="KPG34293.1"/>
    </source>
</evidence>
<dbReference type="Proteomes" id="UP000037843">
    <property type="component" value="Unassembled WGS sequence"/>
</dbReference>
<comment type="caution">
    <text evidence="1">The sequence shown here is derived from an EMBL/GenBank/DDBJ whole genome shotgun (WGS) entry which is preliminary data.</text>
</comment>
<dbReference type="EMBL" id="LJFO01000006">
    <property type="protein sequence ID" value="KPG11265.1"/>
    <property type="molecule type" value="Genomic_DNA"/>
</dbReference>
<organism evidence="1 3">
    <name type="scientific">Mycobacteroides immunogenum</name>
    <dbReference type="NCBI Taxonomy" id="83262"/>
    <lineage>
        <taxon>Bacteria</taxon>
        <taxon>Bacillati</taxon>
        <taxon>Actinomycetota</taxon>
        <taxon>Actinomycetes</taxon>
        <taxon>Mycobacteriales</taxon>
        <taxon>Mycobacteriaceae</taxon>
        <taxon>Mycobacteroides</taxon>
    </lineage>
</organism>
<dbReference type="KEGG" id="miz:BAB75_01385"/>
<proteinExistence type="predicted"/>
<name>A0A7V8LPV0_9MYCO</name>
<dbReference type="AlphaFoldDB" id="A0A7V8LPV0"/>
<dbReference type="GeneID" id="45762559"/>
<reference evidence="3 4" key="1">
    <citation type="submission" date="2015-09" db="EMBL/GenBank/DDBJ databases">
        <title>Genome Sequences of Mycobacterium immunogenum Isolates, Recuperated from a Chloraminated Drinking Water Distribution System Simulator Subjected to Episodes of Nitrification.</title>
        <authorList>
            <person name="Gomez-Alvarez V."/>
            <person name="Revetta R.P."/>
        </authorList>
    </citation>
    <scope>NUCLEOTIDE SEQUENCE [LARGE SCALE GENOMIC DNA]</scope>
    <source>
        <strain evidence="1 3">H008</strain>
        <strain evidence="2 4">H076</strain>
    </source>
</reference>